<feature type="domain" description="DUF397" evidence="1">
    <location>
        <begin position="17"/>
        <end position="69"/>
    </location>
</feature>
<organism evidence="2 3">
    <name type="scientific">Streptomyces lonarensis</name>
    <dbReference type="NCBI Taxonomy" id="700599"/>
    <lineage>
        <taxon>Bacteria</taxon>
        <taxon>Bacillati</taxon>
        <taxon>Actinomycetota</taxon>
        <taxon>Actinomycetes</taxon>
        <taxon>Kitasatosporales</taxon>
        <taxon>Streptomycetaceae</taxon>
        <taxon>Streptomyces</taxon>
    </lineage>
</organism>
<accession>A0A7X6I0R0</accession>
<dbReference type="AlphaFoldDB" id="A0A7X6I0R0"/>
<comment type="caution">
    <text evidence="2">The sequence shown here is derived from an EMBL/GenBank/DDBJ whole genome shotgun (WGS) entry which is preliminary data.</text>
</comment>
<evidence type="ECO:0000259" key="1">
    <source>
        <dbReference type="Pfam" id="PF04149"/>
    </source>
</evidence>
<dbReference type="Pfam" id="PF04149">
    <property type="entry name" value="DUF397"/>
    <property type="match status" value="1"/>
</dbReference>
<name>A0A7X6I0R0_9ACTN</name>
<gene>
    <name evidence="2" type="ORF">HCN56_20590</name>
</gene>
<proteinExistence type="predicted"/>
<dbReference type="EMBL" id="JAAVJD010000215">
    <property type="protein sequence ID" value="NJQ07916.1"/>
    <property type="molecule type" value="Genomic_DNA"/>
</dbReference>
<evidence type="ECO:0000313" key="3">
    <source>
        <dbReference type="Proteomes" id="UP000578686"/>
    </source>
</evidence>
<dbReference type="InterPro" id="IPR007278">
    <property type="entry name" value="DUF397"/>
</dbReference>
<evidence type="ECO:0000313" key="2">
    <source>
        <dbReference type="EMBL" id="NJQ07916.1"/>
    </source>
</evidence>
<reference evidence="2 3" key="1">
    <citation type="submission" date="2020-03" db="EMBL/GenBank/DDBJ databases">
        <title>Draft genome of Streptomyces sp. ventii, isolated from the Axial Seamount in the Pacific Ocean, and resequencing of the two type strains Streptomyces lonarensis strain NCL 716 and Streptomyces bohaiensis strain 11A07.</title>
        <authorList>
            <person name="Loughran R.M."/>
            <person name="Pfannmuller K.M."/>
            <person name="Wasson B.J."/>
            <person name="Deadmond M.C."/>
            <person name="Paddock B.E."/>
            <person name="Koyack M.J."/>
            <person name="Gallegos D.A."/>
            <person name="Mitchell E.A."/>
            <person name="Ushijima B."/>
            <person name="Saw J.H."/>
            <person name="Mcphail K.L."/>
            <person name="Videau P."/>
        </authorList>
    </citation>
    <scope>NUCLEOTIDE SEQUENCE [LARGE SCALE GENOMIC DNA]</scope>
    <source>
        <strain evidence="2 3">NCL716</strain>
    </source>
</reference>
<sequence length="78" mass="8231">MESFANGVPATEIEGVTWVKSSASNPEGNCVEIAQLTDGGFAVRNSRHPEGPALVYTRDEIAAFVEGARRGDFGFVSG</sequence>
<dbReference type="Proteomes" id="UP000578686">
    <property type="component" value="Unassembled WGS sequence"/>
</dbReference>
<keyword evidence="3" id="KW-1185">Reference proteome</keyword>
<dbReference type="RefSeq" id="WP_167973325.1">
    <property type="nucleotide sequence ID" value="NZ_BHZG01000490.1"/>
</dbReference>
<protein>
    <submittedName>
        <fullName evidence="2">DUF397 domain-containing protein</fullName>
    </submittedName>
</protein>